<dbReference type="OrthoDB" id="4291430at2"/>
<keyword evidence="2" id="KW-1185">Reference proteome</keyword>
<accession>A0A1G7R965</accession>
<dbReference type="Proteomes" id="UP000199203">
    <property type="component" value="Unassembled WGS sequence"/>
</dbReference>
<reference evidence="2" key="1">
    <citation type="submission" date="2016-10" db="EMBL/GenBank/DDBJ databases">
        <authorList>
            <person name="Varghese N."/>
            <person name="Submissions S."/>
        </authorList>
    </citation>
    <scope>NUCLEOTIDE SEQUENCE [LARGE SCALE GENOMIC DNA]</scope>
    <source>
        <strain evidence="2">DSM 19684</strain>
    </source>
</reference>
<dbReference type="STRING" id="454006.SAMN05421825_2600"/>
<dbReference type="EMBL" id="FNBH01000003">
    <property type="protein sequence ID" value="SDG07318.1"/>
    <property type="molecule type" value="Genomic_DNA"/>
</dbReference>
<evidence type="ECO:0000313" key="1">
    <source>
        <dbReference type="EMBL" id="SDG07318.1"/>
    </source>
</evidence>
<dbReference type="RefSeq" id="WP_089873865.1">
    <property type="nucleotide sequence ID" value="NZ_FNBH01000003.1"/>
</dbReference>
<organism evidence="1 2">
    <name type="scientific">Epilithonimonas hungarica</name>
    <dbReference type="NCBI Taxonomy" id="454006"/>
    <lineage>
        <taxon>Bacteria</taxon>
        <taxon>Pseudomonadati</taxon>
        <taxon>Bacteroidota</taxon>
        <taxon>Flavobacteriia</taxon>
        <taxon>Flavobacteriales</taxon>
        <taxon>Weeksellaceae</taxon>
        <taxon>Chryseobacterium group</taxon>
        <taxon>Epilithonimonas</taxon>
    </lineage>
</organism>
<evidence type="ECO:0008006" key="3">
    <source>
        <dbReference type="Google" id="ProtNLM"/>
    </source>
</evidence>
<dbReference type="AlphaFoldDB" id="A0A1G7R965"/>
<sequence length="352" mass="41441">MKKIAYIELDTHAELATNFYELTKDSDEISVDFYFSEKIFKFLNINEKNVFLTDYSQLLEVLEKEKYGLIIIGTVHRHFIFYKAIVQKFNTAIIVHNLNFTKASKWELCKSIFKKDFKYRLKLFLKEGLLEAPEVYRKAKYLLGIDELMSNNSNLRFLPIFFNQFDTQSPQQETIRIVIPGAVSQSRRDYDSFFEKLKQFKNTGINYKIILLGKASEKELKKLKLLSDNIPKFIAIQYFEEKIKQDVFDDWMRKANVLYCPVQNETEFFSIKEIYGKTKISGNIGDAIKYGKPAIFPSTYDSDLEFIIKEKQDLQTQLSEVRNLKFDFRSYSLENVSKKITILVDTLINKNI</sequence>
<evidence type="ECO:0000313" key="2">
    <source>
        <dbReference type="Proteomes" id="UP000199203"/>
    </source>
</evidence>
<name>A0A1G7R965_9FLAO</name>
<gene>
    <name evidence="1" type="ORF">SAMN05421825_2600</name>
</gene>
<proteinExistence type="predicted"/>
<protein>
    <recommendedName>
        <fullName evidence="3">Glycosyl transferase family 1 domain-containing protein</fullName>
    </recommendedName>
</protein>